<keyword evidence="1" id="KW-0540">Nuclease</keyword>
<dbReference type="InterPro" id="IPR020046">
    <property type="entry name" value="5-3_exonucl_a-hlix_arch_N"/>
</dbReference>
<organism evidence="4">
    <name type="scientific">uncultured Caudovirales phage</name>
    <dbReference type="NCBI Taxonomy" id="2100421"/>
    <lineage>
        <taxon>Viruses</taxon>
        <taxon>Duplodnaviria</taxon>
        <taxon>Heunggongvirae</taxon>
        <taxon>Uroviricota</taxon>
        <taxon>Caudoviricetes</taxon>
        <taxon>Peduoviridae</taxon>
        <taxon>Maltschvirus</taxon>
        <taxon>Maltschvirus maltsch</taxon>
    </lineage>
</organism>
<gene>
    <name evidence="4" type="ORF">UFOVP1290_328</name>
</gene>
<dbReference type="Pfam" id="PF02739">
    <property type="entry name" value="5_3_exonuc_N"/>
    <property type="match status" value="1"/>
</dbReference>
<dbReference type="SUPFAM" id="SSF88723">
    <property type="entry name" value="PIN domain-like"/>
    <property type="match status" value="1"/>
</dbReference>
<proteinExistence type="predicted"/>
<dbReference type="GO" id="GO:0017108">
    <property type="term" value="F:5'-flap endonuclease activity"/>
    <property type="evidence" value="ECO:0007669"/>
    <property type="project" value="InterPro"/>
</dbReference>
<dbReference type="GO" id="GO:0033567">
    <property type="term" value="P:DNA replication, Okazaki fragment processing"/>
    <property type="evidence" value="ECO:0007669"/>
    <property type="project" value="InterPro"/>
</dbReference>
<dbReference type="Gene3D" id="3.40.50.1010">
    <property type="entry name" value="5'-nuclease"/>
    <property type="match status" value="1"/>
</dbReference>
<dbReference type="PANTHER" id="PTHR42646:SF2">
    <property type="entry name" value="5'-3' EXONUCLEASE FAMILY PROTEIN"/>
    <property type="match status" value="1"/>
</dbReference>
<reference evidence="4" key="1">
    <citation type="submission" date="2020-05" db="EMBL/GenBank/DDBJ databases">
        <authorList>
            <person name="Chiriac C."/>
            <person name="Salcher M."/>
            <person name="Ghai R."/>
            <person name="Kavagutti S V."/>
        </authorList>
    </citation>
    <scope>NUCLEOTIDE SEQUENCE</scope>
</reference>
<dbReference type="PANTHER" id="PTHR42646">
    <property type="entry name" value="FLAP ENDONUCLEASE XNI"/>
    <property type="match status" value="1"/>
</dbReference>
<evidence type="ECO:0000256" key="2">
    <source>
        <dbReference type="ARBA" id="ARBA00022801"/>
    </source>
</evidence>
<protein>
    <submittedName>
        <fullName evidence="4">Exo 5'-3' exonuclease (Including N-terminal domain of PolI)</fullName>
    </submittedName>
</protein>
<feature type="domain" description="5'-3' exonuclease" evidence="3">
    <location>
        <begin position="52"/>
        <end position="274"/>
    </location>
</feature>
<dbReference type="SMART" id="SM00475">
    <property type="entry name" value="53EXOc"/>
    <property type="match status" value="1"/>
</dbReference>
<dbReference type="InterPro" id="IPR038969">
    <property type="entry name" value="FEN"/>
</dbReference>
<name>A0A6J5RT79_9CAUD</name>
<dbReference type="InterPro" id="IPR029060">
    <property type="entry name" value="PIN-like_dom_sf"/>
</dbReference>
<dbReference type="EMBL" id="LR797252">
    <property type="protein sequence ID" value="CAB4196808.1"/>
    <property type="molecule type" value="Genomic_DNA"/>
</dbReference>
<sequence length="304" mass="35427">MDRILLIDGLNSVYRAMSTFGHPTKHERCVQCDVDKHIDVAHCICSSPWDEENSLCYGDQYLIVYNFFRNLRPQIEEFSPDKCFFVLEGHPQFRYDLFSDYKANRIIKTASKQDSRDKFSKARDIIVDLLQYLPITTARASLFEADDTIATLCENMKEEDLSIISSDSDYIQLLQKGYKNIRVFNPIKKEDMVAPSYPYVAWKCLNGDKSDNIPALLKPAKALKTISDSILFKNFMEVEENRSNFNINRQLIEFRPVSESDIILKDGIGNFEILREKFNEMKFVSITNEKSWSKYKNTFNCLKF</sequence>
<dbReference type="InterPro" id="IPR002421">
    <property type="entry name" value="5-3_exonuclease"/>
</dbReference>
<evidence type="ECO:0000256" key="1">
    <source>
        <dbReference type="ARBA" id="ARBA00022722"/>
    </source>
</evidence>
<evidence type="ECO:0000259" key="3">
    <source>
        <dbReference type="SMART" id="SM00475"/>
    </source>
</evidence>
<dbReference type="GO" id="GO:0008409">
    <property type="term" value="F:5'-3' exonuclease activity"/>
    <property type="evidence" value="ECO:0007669"/>
    <property type="project" value="InterPro"/>
</dbReference>
<accession>A0A6J5RT79</accession>
<evidence type="ECO:0000313" key="4">
    <source>
        <dbReference type="EMBL" id="CAB4196808.1"/>
    </source>
</evidence>
<keyword evidence="2" id="KW-0378">Hydrolase</keyword>
<dbReference type="GO" id="GO:0003677">
    <property type="term" value="F:DNA binding"/>
    <property type="evidence" value="ECO:0007669"/>
    <property type="project" value="InterPro"/>
</dbReference>
<keyword evidence="4" id="KW-0269">Exonuclease</keyword>